<name>A0A832J808_9GAMM</name>
<accession>A0A832J808</accession>
<organism evidence="2">
    <name type="scientific">Candidatus Tenderia electrophaga</name>
    <dbReference type="NCBI Taxonomy" id="1748243"/>
    <lineage>
        <taxon>Bacteria</taxon>
        <taxon>Pseudomonadati</taxon>
        <taxon>Pseudomonadota</taxon>
        <taxon>Gammaproteobacteria</taxon>
        <taxon>Candidatus Tenderiales</taxon>
        <taxon>Candidatus Tenderiaceae</taxon>
        <taxon>Candidatus Tenderia</taxon>
    </lineage>
</organism>
<comment type="caution">
    <text evidence="2">The sequence shown here is derived from an EMBL/GenBank/DDBJ whole genome shotgun (WGS) entry which is preliminary data.</text>
</comment>
<evidence type="ECO:0000259" key="1">
    <source>
        <dbReference type="PROSITE" id="PS51724"/>
    </source>
</evidence>
<dbReference type="InterPro" id="IPR007730">
    <property type="entry name" value="SPOR-like_dom"/>
</dbReference>
<dbReference type="Pfam" id="PF05036">
    <property type="entry name" value="SPOR"/>
    <property type="match status" value="1"/>
</dbReference>
<dbReference type="SUPFAM" id="SSF49478">
    <property type="entry name" value="Cna protein B-type domain"/>
    <property type="match status" value="1"/>
</dbReference>
<reference evidence="2" key="1">
    <citation type="journal article" date="2020" name="mSystems">
        <title>Genome- and Community-Level Interaction Insights into Carbon Utilization and Element Cycling Functions of Hydrothermarchaeota in Hydrothermal Sediment.</title>
        <authorList>
            <person name="Zhou Z."/>
            <person name="Liu Y."/>
            <person name="Xu W."/>
            <person name="Pan J."/>
            <person name="Luo Z.H."/>
            <person name="Li M."/>
        </authorList>
    </citation>
    <scope>NUCLEOTIDE SEQUENCE [LARGE SCALE GENOMIC DNA]</scope>
    <source>
        <strain evidence="2">HyVt-505</strain>
    </source>
</reference>
<dbReference type="GO" id="GO:0042834">
    <property type="term" value="F:peptidoglycan binding"/>
    <property type="evidence" value="ECO:0007669"/>
    <property type="project" value="InterPro"/>
</dbReference>
<dbReference type="AlphaFoldDB" id="A0A832J808"/>
<dbReference type="Gene3D" id="3.30.70.1070">
    <property type="entry name" value="Sporulation related repeat"/>
    <property type="match status" value="1"/>
</dbReference>
<gene>
    <name evidence="2" type="ORF">ENJ65_06215</name>
</gene>
<proteinExistence type="predicted"/>
<dbReference type="PROSITE" id="PS51724">
    <property type="entry name" value="SPOR"/>
    <property type="match status" value="1"/>
</dbReference>
<protein>
    <recommendedName>
        <fullName evidence="1">SPOR domain-containing protein</fullName>
    </recommendedName>
</protein>
<sequence>SRRPPYTPAGINLIELGDITPLAIRGTPQNNLEQGLLIRGAAFGNSDPYDLNGNRTQITGDILEGWEVELLHNGIRIDYQIIGPEGRYDFRDLELYSGSNTFELIFYGPAGEQYSETVIRYSGTKSIRKGSLSYQLSVSNKGKKVYDSELDIELVSEMTDIGSERYTAKFDYGLFSNLSLGSALNSVVENGERLNYAGLSFRTGWRNLYVTVGATNDPLGGTIWNGSLDIPTKIRLWGFNTQFHHTQYATSIIETDDTTDLRIESRSSLVLTGSLSDIATRFSATHSNLNSSSSTAYSLDLSQKMKGTRIGNALNYQDYSTSNLPGTFTGNLYFSSKYAPLTLRGNIEYQIQPKIEPLYYQTRADLRIANDMGMAFSFDHTPASRLSRMTASLNWRLKYVTLSPRLTYDSDERFSGFVFASLSLSPKPDRLGILVSGNPMANNGGVVSRVFLDNDGSGTFTNRDKPLANVDIYAPQVFRRTKTNANGTAYLTGLSPNKTTDIRLDHNSLPDIDMNATHAGNSVQPRPAQWITIDFPVVTTGEVDGTLYQLRDNKRLPLPGVMIELRNARNEVTDFRISGHDGFFLFDRVPYDSYTLTLNEKYQNKLLQPAPEFQLQKNNPNQLDIKLVVSVAKTKPATFGFAKSKPLPPPATKKNKPITKPDTLAVKIKNTAPASAIAKPFALQLGAYRERARAESAITQLHQRHTELLQKLQLLTKRSNLGARGIFFRIYATGNLSEAQAKTLCRQFKQQGQNCIAVPE</sequence>
<evidence type="ECO:0000313" key="2">
    <source>
        <dbReference type="EMBL" id="HHJ81211.1"/>
    </source>
</evidence>
<dbReference type="InterPro" id="IPR036680">
    <property type="entry name" value="SPOR-like_sf"/>
</dbReference>
<dbReference type="Proteomes" id="UP000885832">
    <property type="component" value="Unassembled WGS sequence"/>
</dbReference>
<feature type="domain" description="SPOR" evidence="1">
    <location>
        <begin position="675"/>
        <end position="760"/>
    </location>
</feature>
<dbReference type="EMBL" id="DRNF01000393">
    <property type="protein sequence ID" value="HHJ81211.1"/>
    <property type="molecule type" value="Genomic_DNA"/>
</dbReference>
<feature type="non-terminal residue" evidence="2">
    <location>
        <position position="1"/>
    </location>
</feature>